<evidence type="ECO:0000313" key="1">
    <source>
        <dbReference type="EMBL" id="KAH7913982.1"/>
    </source>
</evidence>
<comment type="caution">
    <text evidence="1">The sequence shown here is derived from an EMBL/GenBank/DDBJ whole genome shotgun (WGS) entry which is preliminary data.</text>
</comment>
<gene>
    <name evidence="1" type="ORF">BJ138DRAFT_1170978</name>
</gene>
<dbReference type="Proteomes" id="UP000790377">
    <property type="component" value="Unassembled WGS sequence"/>
</dbReference>
<proteinExistence type="predicted"/>
<sequence length="578" mass="63739">MAELASPAGPLPHIPDDLTLAQFTLDTQHPSRPIRKEGIPWIIEDHSGKKLGLEELRARTFGLANGLSLRYNIKEGDVVLIYSPNHLDYLVTVWAAHRLGAIISGANPLYTTDELVYQINATTAAVLITHPESFEVALSAATLTNMPANRVILFDTDAPTKTAVANQCTVQSLITIGLAQQPNFVERRLNPGEGKTKVAFLNFSSGTTGKPKAVAIPHYAPIANTIQLAAHHKMNEDYCDWEERRIRPGDVCSAVLPLYHIYGLVFNTHFSFFCGMPVVLLTKKFNFLEFLNSISRHRITHLMVVPPQVVLLCKHPVVKEYDFSHVRYLTIGAAPLSRELMERLVEIFPNAHIGQSYGTTESCTVITTFPLSKKRDLSGSGGQLIPGVVARVVRPDGSLADFDEPGELVAKMPSLALRYEGNPEATAETFVDGWLRTGDEVKMNRDGEIFVLDRIKEMLKVRGYQVAPAELEGCLLDHPDVADTCVVSIQDDYSGELPLAFVVLHPEAAKRAASDSQSAEQIKQSIMKHVADNKVSYKKLAGGVEFIESIPKNPSGKLLRRVLRDKARAMKPKSKAKL</sequence>
<accession>A0ACB8AN55</accession>
<reference evidence="1" key="1">
    <citation type="journal article" date="2021" name="New Phytol.">
        <title>Evolutionary innovations through gain and loss of genes in the ectomycorrhizal Boletales.</title>
        <authorList>
            <person name="Wu G."/>
            <person name="Miyauchi S."/>
            <person name="Morin E."/>
            <person name="Kuo A."/>
            <person name="Drula E."/>
            <person name="Varga T."/>
            <person name="Kohler A."/>
            <person name="Feng B."/>
            <person name="Cao Y."/>
            <person name="Lipzen A."/>
            <person name="Daum C."/>
            <person name="Hundley H."/>
            <person name="Pangilinan J."/>
            <person name="Johnson J."/>
            <person name="Barry K."/>
            <person name="LaButti K."/>
            <person name="Ng V."/>
            <person name="Ahrendt S."/>
            <person name="Min B."/>
            <person name="Choi I.G."/>
            <person name="Park H."/>
            <person name="Plett J.M."/>
            <person name="Magnuson J."/>
            <person name="Spatafora J.W."/>
            <person name="Nagy L.G."/>
            <person name="Henrissat B."/>
            <person name="Grigoriev I.V."/>
            <person name="Yang Z.L."/>
            <person name="Xu J."/>
            <person name="Martin F.M."/>
        </authorList>
    </citation>
    <scope>NUCLEOTIDE SEQUENCE</scope>
    <source>
        <strain evidence="1">ATCC 28755</strain>
    </source>
</reference>
<keyword evidence="2" id="KW-1185">Reference proteome</keyword>
<protein>
    <submittedName>
        <fullName evidence="1">Uncharacterized protein</fullName>
    </submittedName>
</protein>
<evidence type="ECO:0000313" key="2">
    <source>
        <dbReference type="Proteomes" id="UP000790377"/>
    </source>
</evidence>
<organism evidence="1 2">
    <name type="scientific">Hygrophoropsis aurantiaca</name>
    <dbReference type="NCBI Taxonomy" id="72124"/>
    <lineage>
        <taxon>Eukaryota</taxon>
        <taxon>Fungi</taxon>
        <taxon>Dikarya</taxon>
        <taxon>Basidiomycota</taxon>
        <taxon>Agaricomycotina</taxon>
        <taxon>Agaricomycetes</taxon>
        <taxon>Agaricomycetidae</taxon>
        <taxon>Boletales</taxon>
        <taxon>Coniophorineae</taxon>
        <taxon>Hygrophoropsidaceae</taxon>
        <taxon>Hygrophoropsis</taxon>
    </lineage>
</organism>
<name>A0ACB8AN55_9AGAM</name>
<dbReference type="EMBL" id="MU267621">
    <property type="protein sequence ID" value="KAH7913982.1"/>
    <property type="molecule type" value="Genomic_DNA"/>
</dbReference>